<name>A0A174QQS8_9BACE</name>
<feature type="transmembrane region" description="Helical" evidence="8">
    <location>
        <begin position="230"/>
        <end position="249"/>
    </location>
</feature>
<dbReference type="Proteomes" id="UP000095606">
    <property type="component" value="Unassembled WGS sequence"/>
</dbReference>
<dbReference type="GO" id="GO:0016758">
    <property type="term" value="F:hexosyltransferase activity"/>
    <property type="evidence" value="ECO:0007669"/>
    <property type="project" value="InterPro"/>
</dbReference>
<evidence type="ECO:0000256" key="1">
    <source>
        <dbReference type="ARBA" id="ARBA00004651"/>
    </source>
</evidence>
<dbReference type="AlphaFoldDB" id="A0A174QQS8"/>
<accession>A0A174QQS8</accession>
<evidence type="ECO:0000256" key="8">
    <source>
        <dbReference type="SAM" id="Phobius"/>
    </source>
</evidence>
<evidence type="ECO:0000256" key="6">
    <source>
        <dbReference type="ARBA" id="ARBA00023136"/>
    </source>
</evidence>
<feature type="transmembrane region" description="Helical" evidence="8">
    <location>
        <begin position="130"/>
        <end position="148"/>
    </location>
</feature>
<feature type="transmembrane region" description="Helical" evidence="8">
    <location>
        <begin position="197"/>
        <end position="223"/>
    </location>
</feature>
<comment type="subcellular location">
    <subcellularLocation>
        <location evidence="1">Cell membrane</location>
        <topology evidence="1">Multi-pass membrane protein</topology>
    </subcellularLocation>
</comment>
<comment type="similarity">
    <text evidence="7">Belongs to the glycosyltransferase 87 family.</text>
</comment>
<dbReference type="Pfam" id="PF09594">
    <property type="entry name" value="GT87"/>
    <property type="match status" value="1"/>
</dbReference>
<evidence type="ECO:0000256" key="3">
    <source>
        <dbReference type="ARBA" id="ARBA00022679"/>
    </source>
</evidence>
<feature type="transmembrane region" description="Helical" evidence="8">
    <location>
        <begin position="160"/>
        <end position="191"/>
    </location>
</feature>
<evidence type="ECO:0000256" key="5">
    <source>
        <dbReference type="ARBA" id="ARBA00022989"/>
    </source>
</evidence>
<evidence type="ECO:0000256" key="4">
    <source>
        <dbReference type="ARBA" id="ARBA00022692"/>
    </source>
</evidence>
<protein>
    <submittedName>
        <fullName evidence="9">Protein of uncharacterized function (DUF2029)</fullName>
    </submittedName>
</protein>
<organism evidence="9 10">
    <name type="scientific">Bacteroides faecis</name>
    <dbReference type="NCBI Taxonomy" id="674529"/>
    <lineage>
        <taxon>Bacteria</taxon>
        <taxon>Pseudomonadati</taxon>
        <taxon>Bacteroidota</taxon>
        <taxon>Bacteroidia</taxon>
        <taxon>Bacteroidales</taxon>
        <taxon>Bacteroidaceae</taxon>
        <taxon>Bacteroides</taxon>
    </lineage>
</organism>
<feature type="transmembrane region" description="Helical" evidence="8">
    <location>
        <begin position="54"/>
        <end position="71"/>
    </location>
</feature>
<keyword evidence="2" id="KW-1003">Cell membrane</keyword>
<evidence type="ECO:0000313" key="9">
    <source>
        <dbReference type="EMBL" id="CUP73165.1"/>
    </source>
</evidence>
<keyword evidence="5 8" id="KW-1133">Transmembrane helix</keyword>
<dbReference type="InterPro" id="IPR018584">
    <property type="entry name" value="GT87"/>
</dbReference>
<feature type="transmembrane region" description="Helical" evidence="8">
    <location>
        <begin position="290"/>
        <end position="309"/>
    </location>
</feature>
<gene>
    <name evidence="9" type="ORF">ERS852461_03257</name>
</gene>
<evidence type="ECO:0000256" key="2">
    <source>
        <dbReference type="ARBA" id="ARBA00022475"/>
    </source>
</evidence>
<evidence type="ECO:0000313" key="10">
    <source>
        <dbReference type="Proteomes" id="UP000095606"/>
    </source>
</evidence>
<keyword evidence="6 8" id="KW-0472">Membrane</keyword>
<proteinExistence type="inferred from homology"/>
<evidence type="ECO:0000256" key="7">
    <source>
        <dbReference type="ARBA" id="ARBA00024033"/>
    </source>
</evidence>
<dbReference type="EMBL" id="CZAE01000016">
    <property type="protein sequence ID" value="CUP73165.1"/>
    <property type="molecule type" value="Genomic_DNA"/>
</dbReference>
<dbReference type="GO" id="GO:0005886">
    <property type="term" value="C:plasma membrane"/>
    <property type="evidence" value="ECO:0007669"/>
    <property type="project" value="UniProtKB-SubCell"/>
</dbReference>
<keyword evidence="4 8" id="KW-0812">Transmembrane</keyword>
<reference evidence="9 10" key="1">
    <citation type="submission" date="2015-09" db="EMBL/GenBank/DDBJ databases">
        <authorList>
            <consortium name="Pathogen Informatics"/>
        </authorList>
    </citation>
    <scope>NUCLEOTIDE SEQUENCE [LARGE SCALE GENOMIC DNA]</scope>
    <source>
        <strain evidence="9 10">2789STDY5834846</strain>
    </source>
</reference>
<feature type="transmembrane region" description="Helical" evidence="8">
    <location>
        <begin position="364"/>
        <end position="382"/>
    </location>
</feature>
<feature type="transmembrane region" description="Helical" evidence="8">
    <location>
        <begin position="394"/>
        <end position="418"/>
    </location>
</feature>
<keyword evidence="3" id="KW-0808">Transferase</keyword>
<sequence length="428" mass="50029">MFNRFTTIFLGKDNCHYTTKEKQTGSATLDGKSQVQYFSKTPPKMPFFYHRRNLYLIGFLLAFIVTLLEFMRGRHQNFMVFSDATQFFWQGISPYTTDFVEFHGRFFLYSPVFTVLFAPFAYLPAWLGPFAWNLFNYSLFFLAIFTLPRQFTHQQKCRMFLFLLLILGQSLLSFQYNITVACMFLFAYTLLEKDRGFLAVLLIMISGCTKVYGIFELALLLCYPHFWRNLGYAVGTGIVLLALPLIKIAPIDLFPYYEEWCHSLAVHQSTGAYDSFFYARPIAAWTLPHFRTLQLGMLGLLTLLFLGNFRKWPSFTFRAQALGILMGWVVLLSDSAEKHTYIIALAGFMLWYWSRTTRTMTDKILFWSCFALLCVVPIDLFVPVPVRTFITRTLWLHVWVFFIVWIRMIWLTFMVSLIHPPATDALSD</sequence>